<evidence type="ECO:0000313" key="2">
    <source>
        <dbReference type="WBParaSite" id="PEQ_0000867801-mRNA-1"/>
    </source>
</evidence>
<name>A0A914RQQ3_PAREQ</name>
<dbReference type="Proteomes" id="UP000887564">
    <property type="component" value="Unplaced"/>
</dbReference>
<sequence>MSSNKLQVPPKYYTPKAKYHCNICFEYSTVNHFSSCDIIDSEYIRKVKQAALIYRCVGMLLVKNISDAFLRTEFANLLKSYQSFRRSLFQDKIESSCNGDLSKLTGINYGIKFESTIKPKFKLILTESKLVIEGKVFVGIWTMMDEKVFKKVHILLARLACCPIFFVYEITIASPEGSEKPYELRHLSQIPSIRIYIHINRNHDLLKSHEIPKTKEIFRQDLFSRSYTTAMFIEYDLSLSLEYGFVKKSYSVIFTAYRLQYSRNEGGTKVAGAASANFFAHSACGTKNTLWACTDLPHNIVCSLGVQLGKMIVLRISAVKKKFKFNYRKLIDNQTGTSIRFGHICLHCYAYGYNEGRACAAERPTFGYSKGCPGTSFTVLFRYYDDHMLIERFKEDLQQFFQRSKIFSPRGYNFIIDLSHKKCKEASHYQMNGSYSYDAKRS</sequence>
<accession>A0A914RQQ3</accession>
<dbReference type="WBParaSite" id="PEQ_0000867801-mRNA-1">
    <property type="protein sequence ID" value="PEQ_0000867801-mRNA-1"/>
    <property type="gene ID" value="PEQ_0000867801"/>
</dbReference>
<evidence type="ECO:0000313" key="1">
    <source>
        <dbReference type="Proteomes" id="UP000887564"/>
    </source>
</evidence>
<reference evidence="2" key="1">
    <citation type="submission" date="2022-11" db="UniProtKB">
        <authorList>
            <consortium name="WormBaseParasite"/>
        </authorList>
    </citation>
    <scope>IDENTIFICATION</scope>
</reference>
<dbReference type="AlphaFoldDB" id="A0A914RQQ3"/>
<keyword evidence="1" id="KW-1185">Reference proteome</keyword>
<protein>
    <submittedName>
        <fullName evidence="2">Uncharacterized protein</fullName>
    </submittedName>
</protein>
<proteinExistence type="predicted"/>
<organism evidence="1 2">
    <name type="scientific">Parascaris equorum</name>
    <name type="common">Equine roundworm</name>
    <dbReference type="NCBI Taxonomy" id="6256"/>
    <lineage>
        <taxon>Eukaryota</taxon>
        <taxon>Metazoa</taxon>
        <taxon>Ecdysozoa</taxon>
        <taxon>Nematoda</taxon>
        <taxon>Chromadorea</taxon>
        <taxon>Rhabditida</taxon>
        <taxon>Spirurina</taxon>
        <taxon>Ascaridomorpha</taxon>
        <taxon>Ascaridoidea</taxon>
        <taxon>Ascarididae</taxon>
        <taxon>Parascaris</taxon>
    </lineage>
</organism>